<reference evidence="2 3" key="1">
    <citation type="submission" date="2024-12" db="EMBL/GenBank/DDBJ databases">
        <title>Forecasting of Potato common scab and diversities of Pathogenic streptomyces spp. in china.</title>
        <authorList>
            <person name="Handique U."/>
            <person name="Wu J."/>
        </authorList>
    </citation>
    <scope>NUCLEOTIDE SEQUENCE [LARGE SCALE GENOMIC DNA]</scope>
    <source>
        <strain evidence="2 3">ZRIMU1585</strain>
    </source>
</reference>
<keyword evidence="1" id="KW-1133">Transmembrane helix</keyword>
<dbReference type="EMBL" id="JBJVNE010000019">
    <property type="protein sequence ID" value="MFM9650957.1"/>
    <property type="molecule type" value="Genomic_DNA"/>
</dbReference>
<dbReference type="GeneID" id="93766429"/>
<dbReference type="NCBIfam" id="NF046120">
    <property type="entry name" value="lipo_SCO0607"/>
    <property type="match status" value="1"/>
</dbReference>
<keyword evidence="1" id="KW-0812">Transmembrane</keyword>
<evidence type="ECO:0000256" key="1">
    <source>
        <dbReference type="SAM" id="Phobius"/>
    </source>
</evidence>
<keyword evidence="1" id="KW-0472">Membrane</keyword>
<gene>
    <name evidence="2" type="ORF">ACKI1S_33015</name>
</gene>
<dbReference type="RefSeq" id="WP_167534838.1">
    <property type="nucleotide sequence ID" value="NZ_BMVS01000016.1"/>
</dbReference>
<dbReference type="InterPro" id="IPR058119">
    <property type="entry name" value="SCO0607-like"/>
</dbReference>
<feature type="transmembrane region" description="Helical" evidence="1">
    <location>
        <begin position="21"/>
        <end position="41"/>
    </location>
</feature>
<name>A0ABW9ISI5_STRGJ</name>
<keyword evidence="3" id="KW-1185">Reference proteome</keyword>
<protein>
    <submittedName>
        <fullName evidence="2">SCO0607 family lipoprotein</fullName>
    </submittedName>
</protein>
<keyword evidence="2" id="KW-0449">Lipoprotein</keyword>
<dbReference type="Proteomes" id="UP001631993">
    <property type="component" value="Unassembled WGS sequence"/>
</dbReference>
<accession>A0ABW9ISI5</accession>
<evidence type="ECO:0000313" key="3">
    <source>
        <dbReference type="Proteomes" id="UP001631993"/>
    </source>
</evidence>
<proteinExistence type="predicted"/>
<sequence length="112" mass="11854">MQTTHRVQHPSAVRRRTVRSVWAFVLAGATAAVMTGCGFQIEEALCGGGEYPVLAVGSTGGDCVPNGEQPPAGYARYPEGKAAEHVGDKWDTYWSTHTLDEHGNVVDAPDAG</sequence>
<comment type="caution">
    <text evidence="2">The sequence shown here is derived from an EMBL/GenBank/DDBJ whole genome shotgun (WGS) entry which is preliminary data.</text>
</comment>
<organism evidence="2 3">
    <name type="scientific">Streptomyces galilaeus</name>
    <dbReference type="NCBI Taxonomy" id="33899"/>
    <lineage>
        <taxon>Bacteria</taxon>
        <taxon>Bacillati</taxon>
        <taxon>Actinomycetota</taxon>
        <taxon>Actinomycetes</taxon>
        <taxon>Kitasatosporales</taxon>
        <taxon>Streptomycetaceae</taxon>
        <taxon>Streptomyces</taxon>
    </lineage>
</organism>
<evidence type="ECO:0000313" key="2">
    <source>
        <dbReference type="EMBL" id="MFM9650957.1"/>
    </source>
</evidence>